<dbReference type="InterPro" id="IPR021104">
    <property type="entry name" value="KfrA_DNA-bd_N"/>
</dbReference>
<geneLocation type="plasmid" evidence="3">
    <name>pPOP15.9</name>
</geneLocation>
<protein>
    <submittedName>
        <fullName evidence="3">KfrA protein</fullName>
    </submittedName>
</protein>
<organism evidence="3">
    <name type="scientific">Paenibacillus popilliae ATCC 14706</name>
    <dbReference type="NCBI Taxonomy" id="1212764"/>
    <lineage>
        <taxon>Bacteria</taxon>
        <taxon>Bacillati</taxon>
        <taxon>Bacillota</taxon>
        <taxon>Bacilli</taxon>
        <taxon>Bacillales</taxon>
        <taxon>Paenibacillaceae</taxon>
        <taxon>Paenibacillus</taxon>
    </lineage>
</organism>
<gene>
    <name evidence="3" type="primary">kfrA</name>
</gene>
<accession>A0A0D6CAG5</accession>
<keyword evidence="1" id="KW-0175">Coiled coil</keyword>
<dbReference type="Pfam" id="PF11740">
    <property type="entry name" value="KfrA_N"/>
    <property type="match status" value="1"/>
</dbReference>
<dbReference type="EMBL" id="AB931111">
    <property type="protein sequence ID" value="BAQ95613.1"/>
    <property type="molecule type" value="Genomic_DNA"/>
</dbReference>
<name>A0A0D6CAG5_PAEPP</name>
<dbReference type="RefSeq" id="WP_176451861.1">
    <property type="nucleotide sequence ID" value="NZ_AB931111.1"/>
</dbReference>
<evidence type="ECO:0000259" key="2">
    <source>
        <dbReference type="Pfam" id="PF11740"/>
    </source>
</evidence>
<evidence type="ECO:0000313" key="3">
    <source>
        <dbReference type="EMBL" id="BAQ95613.1"/>
    </source>
</evidence>
<keyword evidence="3" id="KW-0614">Plasmid</keyword>
<sequence length="327" mass="35974">MAGVAKITKEQIWAAAEKLLQEGKSPTLAAVRGVVGGGSYTTISEAMSEFRAVQEKTDAPIKEQPLPPVLDEAAARMMAEVWLVATGLANDRLKAEREALDAARLEHERVQAETAEMADQLADEIEALRLENESLKDTLDASMKDTMDAQEELQNERLKVTQLQARLDVLEESMKELRADKERLGRVNEEYAKEMRELDKSNGRLLAEVERLNGVVDDKENWIQGLTTEVEQLRAAVQDKEKLAAEVKQQQIVVAAQETEAAKLSAVAAAAEKEAAIMAAKVEQLEAHAKRQEEVFKATIIDYAATHGAAMSGKKPTKSINKGEEKS</sequence>
<evidence type="ECO:0000256" key="1">
    <source>
        <dbReference type="SAM" id="Coils"/>
    </source>
</evidence>
<proteinExistence type="predicted"/>
<reference evidence="3" key="1">
    <citation type="journal article" date="2015" name="Meta Gene">
        <title>Characterization of KfrA proteins encoded by a plasmid of Paenibacillus popilliae ATCC 14706(T).</title>
        <authorList>
            <person name="Iiyama K."/>
            <person name="Mon H."/>
            <person name="Mori K."/>
            <person name="Mitsudome T."/>
            <person name="Lee J.M."/>
            <person name="Kusakabe T."/>
            <person name="Tashiro K."/>
            <person name="Asano S."/>
            <person name="Yasunaga-Aoki C."/>
        </authorList>
    </citation>
    <scope>NUCLEOTIDE SEQUENCE</scope>
    <source>
        <strain evidence="3">ATCC 14706</strain>
        <plasmid evidence="3">pPOP15.9</plasmid>
    </source>
</reference>
<dbReference type="AlphaFoldDB" id="A0A0D6CAG5"/>
<feature type="domain" description="KfrA N-terminal DNA-binding" evidence="2">
    <location>
        <begin position="8"/>
        <end position="124"/>
    </location>
</feature>
<feature type="coiled-coil region" evidence="1">
    <location>
        <begin position="90"/>
        <end position="288"/>
    </location>
</feature>